<accession>A0A562TFI8</accession>
<dbReference type="AlphaFoldDB" id="A0A562TFI8"/>
<evidence type="ECO:0000259" key="1">
    <source>
        <dbReference type="Pfam" id="PF01323"/>
    </source>
</evidence>
<sequence length="255" mass="28359">MTPRKSKNRNFDVATPIYLTHNSPIQMKVEIWSDVMCPFCYIGKRRFENALQQFPHKDQVEVVWKSFQLNPDMPATVEQNIHEYLAEHKGWTVEYARQVNSQVTTMAADAGLQYNFDKAVVANSFDAHRFSHLAAKHGKGDAAEEALFKAYFTEGKNIADRQVLAQLGAGIGLDATEVSTALASNDYAAEVRRDVEEAAALGARGVPFFVIDRKYAVSGAQPEELFLEALQQSFTEQEQTDAVNGEACSIDGNCD</sequence>
<dbReference type="InterPro" id="IPR036249">
    <property type="entry name" value="Thioredoxin-like_sf"/>
</dbReference>
<dbReference type="Gene3D" id="3.40.30.10">
    <property type="entry name" value="Glutaredoxin"/>
    <property type="match status" value="1"/>
</dbReference>
<name>A0A562TFI8_CHIJA</name>
<evidence type="ECO:0000313" key="3">
    <source>
        <dbReference type="Proteomes" id="UP000316778"/>
    </source>
</evidence>
<dbReference type="Pfam" id="PF01323">
    <property type="entry name" value="DSBA"/>
    <property type="match status" value="1"/>
</dbReference>
<dbReference type="InterPro" id="IPR001853">
    <property type="entry name" value="DSBA-like_thioredoxin_dom"/>
</dbReference>
<dbReference type="PANTHER" id="PTHR13887:SF41">
    <property type="entry name" value="THIOREDOXIN SUPERFAMILY PROTEIN"/>
    <property type="match status" value="1"/>
</dbReference>
<keyword evidence="3" id="KW-1185">Reference proteome</keyword>
<keyword evidence="2" id="KW-0413">Isomerase</keyword>
<dbReference type="CDD" id="cd03024">
    <property type="entry name" value="DsbA_FrnE"/>
    <property type="match status" value="1"/>
</dbReference>
<dbReference type="SUPFAM" id="SSF52833">
    <property type="entry name" value="Thioredoxin-like"/>
    <property type="match status" value="1"/>
</dbReference>
<gene>
    <name evidence="2" type="ORF">LX66_1516</name>
</gene>
<dbReference type="PANTHER" id="PTHR13887">
    <property type="entry name" value="GLUTATHIONE S-TRANSFERASE KAPPA"/>
    <property type="match status" value="1"/>
</dbReference>
<dbReference type="Proteomes" id="UP000316778">
    <property type="component" value="Unassembled WGS sequence"/>
</dbReference>
<dbReference type="GO" id="GO:0016491">
    <property type="term" value="F:oxidoreductase activity"/>
    <property type="evidence" value="ECO:0007669"/>
    <property type="project" value="InterPro"/>
</dbReference>
<feature type="domain" description="DSBA-like thioredoxin" evidence="1">
    <location>
        <begin position="29"/>
        <end position="231"/>
    </location>
</feature>
<protein>
    <submittedName>
        <fullName evidence="2">Protein disulfide-isomerase</fullName>
    </submittedName>
</protein>
<organism evidence="2 3">
    <name type="scientific">Chitinophaga japonensis</name>
    <name type="common">Flexibacter japonensis</name>
    <dbReference type="NCBI Taxonomy" id="104662"/>
    <lineage>
        <taxon>Bacteria</taxon>
        <taxon>Pseudomonadati</taxon>
        <taxon>Bacteroidota</taxon>
        <taxon>Chitinophagia</taxon>
        <taxon>Chitinophagales</taxon>
        <taxon>Chitinophagaceae</taxon>
        <taxon>Chitinophaga</taxon>
    </lineage>
</organism>
<dbReference type="GO" id="GO:0016853">
    <property type="term" value="F:isomerase activity"/>
    <property type="evidence" value="ECO:0007669"/>
    <property type="project" value="UniProtKB-KW"/>
</dbReference>
<proteinExistence type="predicted"/>
<dbReference type="EMBL" id="VLLG01000002">
    <property type="protein sequence ID" value="TWI92133.1"/>
    <property type="molecule type" value="Genomic_DNA"/>
</dbReference>
<comment type="caution">
    <text evidence="2">The sequence shown here is derived from an EMBL/GenBank/DDBJ whole genome shotgun (WGS) entry which is preliminary data.</text>
</comment>
<evidence type="ECO:0000313" key="2">
    <source>
        <dbReference type="EMBL" id="TWI92133.1"/>
    </source>
</evidence>
<reference evidence="2 3" key="1">
    <citation type="journal article" date="2013" name="Stand. Genomic Sci.">
        <title>Genomic Encyclopedia of Type Strains, Phase I: The one thousand microbial genomes (KMG-I) project.</title>
        <authorList>
            <person name="Kyrpides N.C."/>
            <person name="Woyke T."/>
            <person name="Eisen J.A."/>
            <person name="Garrity G."/>
            <person name="Lilburn T.G."/>
            <person name="Beck B.J."/>
            <person name="Whitman W.B."/>
            <person name="Hugenholtz P."/>
            <person name="Klenk H.P."/>
        </authorList>
    </citation>
    <scope>NUCLEOTIDE SEQUENCE [LARGE SCALE GENOMIC DNA]</scope>
    <source>
        <strain evidence="2 3">DSM 13484</strain>
    </source>
</reference>